<feature type="transmembrane region" description="Helical" evidence="6">
    <location>
        <begin position="396"/>
        <end position="414"/>
    </location>
</feature>
<feature type="transmembrane region" description="Helical" evidence="6">
    <location>
        <begin position="310"/>
        <end position="329"/>
    </location>
</feature>
<feature type="transmembrane region" description="Helical" evidence="6">
    <location>
        <begin position="104"/>
        <end position="124"/>
    </location>
</feature>
<gene>
    <name evidence="8" type="ORF">G4Z16_19825</name>
</gene>
<evidence type="ECO:0000256" key="1">
    <source>
        <dbReference type="ARBA" id="ARBA00004651"/>
    </source>
</evidence>
<feature type="transmembrane region" description="Helical" evidence="6">
    <location>
        <begin position="45"/>
        <end position="65"/>
    </location>
</feature>
<feature type="region of interest" description="Disordered" evidence="5">
    <location>
        <begin position="197"/>
        <end position="237"/>
    </location>
</feature>
<dbReference type="GO" id="GO:0005886">
    <property type="term" value="C:plasma membrane"/>
    <property type="evidence" value="ECO:0007669"/>
    <property type="project" value="UniProtKB-SubCell"/>
</dbReference>
<dbReference type="InterPro" id="IPR051788">
    <property type="entry name" value="MFS_Transporter"/>
</dbReference>
<keyword evidence="3 6" id="KW-1133">Transmembrane helix</keyword>
<dbReference type="PANTHER" id="PTHR23514">
    <property type="entry name" value="BYPASS OF STOP CODON PROTEIN 6"/>
    <property type="match status" value="1"/>
</dbReference>
<dbReference type="Pfam" id="PF07690">
    <property type="entry name" value="MFS_1"/>
    <property type="match status" value="1"/>
</dbReference>
<dbReference type="AlphaFoldDB" id="A0A7T1T8D5"/>
<reference evidence="9" key="1">
    <citation type="submission" date="2020-02" db="EMBL/GenBank/DDBJ databases">
        <title>Streptomyces sp. ASO4wet.</title>
        <authorList>
            <person name="Risdian C."/>
            <person name="Landwehr W."/>
            <person name="Schupp P."/>
            <person name="Wink J."/>
        </authorList>
    </citation>
    <scope>NUCLEOTIDE SEQUENCE [LARGE SCALE GENOMIC DNA]</scope>
    <source>
        <strain evidence="9">ASO4wet</strain>
    </source>
</reference>
<dbReference type="KEGG" id="sbat:G4Z16_19825"/>
<keyword evidence="4 6" id="KW-0472">Membrane</keyword>
<evidence type="ECO:0000256" key="4">
    <source>
        <dbReference type="ARBA" id="ARBA00023136"/>
    </source>
</evidence>
<dbReference type="CDD" id="cd17393">
    <property type="entry name" value="MFS_MosC_like"/>
    <property type="match status" value="1"/>
</dbReference>
<evidence type="ECO:0000256" key="3">
    <source>
        <dbReference type="ARBA" id="ARBA00022989"/>
    </source>
</evidence>
<dbReference type="GO" id="GO:0022857">
    <property type="term" value="F:transmembrane transporter activity"/>
    <property type="evidence" value="ECO:0007669"/>
    <property type="project" value="InterPro"/>
</dbReference>
<protein>
    <submittedName>
        <fullName evidence="8">MFS transporter</fullName>
    </submittedName>
</protein>
<dbReference type="InterPro" id="IPR011701">
    <property type="entry name" value="MFS"/>
</dbReference>
<organism evidence="8 9">
    <name type="scientific">Streptomyces bathyalis</name>
    <dbReference type="NCBI Taxonomy" id="2710756"/>
    <lineage>
        <taxon>Bacteria</taxon>
        <taxon>Bacillati</taxon>
        <taxon>Actinomycetota</taxon>
        <taxon>Actinomycetes</taxon>
        <taxon>Kitasatosporales</taxon>
        <taxon>Streptomycetaceae</taxon>
        <taxon>Streptomyces</taxon>
    </lineage>
</organism>
<dbReference type="SUPFAM" id="SSF103473">
    <property type="entry name" value="MFS general substrate transporter"/>
    <property type="match status" value="1"/>
</dbReference>
<evidence type="ECO:0000256" key="5">
    <source>
        <dbReference type="SAM" id="MobiDB-lite"/>
    </source>
</evidence>
<feature type="transmembrane region" description="Helical" evidence="6">
    <location>
        <begin position="172"/>
        <end position="191"/>
    </location>
</feature>
<feature type="transmembrane region" description="Helical" evidence="6">
    <location>
        <begin position="77"/>
        <end position="98"/>
    </location>
</feature>
<feature type="compositionally biased region" description="Basic and acidic residues" evidence="5">
    <location>
        <begin position="204"/>
        <end position="217"/>
    </location>
</feature>
<feature type="transmembrane region" description="Helical" evidence="6">
    <location>
        <begin position="371"/>
        <end position="390"/>
    </location>
</feature>
<keyword evidence="2 6" id="KW-0812">Transmembrane</keyword>
<evidence type="ECO:0000313" key="8">
    <source>
        <dbReference type="EMBL" id="QPP08269.1"/>
    </source>
</evidence>
<feature type="domain" description="Major facilitator superfamily (MFS) profile" evidence="7">
    <location>
        <begin position="16"/>
        <end position="421"/>
    </location>
</feature>
<dbReference type="Proteomes" id="UP000595046">
    <property type="component" value="Chromosome"/>
</dbReference>
<keyword evidence="9" id="KW-1185">Reference proteome</keyword>
<dbReference type="Gene3D" id="1.20.1250.20">
    <property type="entry name" value="MFS general substrate transporter like domains"/>
    <property type="match status" value="1"/>
</dbReference>
<dbReference type="PANTHER" id="PTHR23514:SF13">
    <property type="entry name" value="INNER MEMBRANE PROTEIN YBJJ"/>
    <property type="match status" value="1"/>
</dbReference>
<sequence length="432" mass="42669">MRATSPPAPPPSVRRARAAVSAVFFVHGAVFASWAARVPAVQDQLQLSAGMLGLVMAGPGLGALAGSQAGGLLVHRLGSRAVSASAPVSLCVPLALVPAAPSEWTLMAVLVLLGAADGCTSVAMNAQAVVVQGRYGRTVLNSMHAIRSIGAVAGGLAGVATVSLGLSLAAQFAVMAAVLAVLSAVAACGLLPDGGPVEPAGEGAGERREGGAEEGRTHLAPAPAAEERQGRPVKSSGARRRSATVLLLAVTTFLAALVEDAPASWSGVYLRHIGADAATAAAGYAAFSAGSVVTRLLNDRLVNRLGWVRLIRTGTLCCAAVLAAALLLGTPAVALAAFVVAGAGISAVFPGAFTAAGALRDPAPAMGQIGFAGNLGWLLVPPLIGGLATLVGLPAALGVLVLASLAIAALAPVVRADTVRTTALNGVTGELR</sequence>
<evidence type="ECO:0000256" key="6">
    <source>
        <dbReference type="SAM" id="Phobius"/>
    </source>
</evidence>
<evidence type="ECO:0000259" key="7">
    <source>
        <dbReference type="PROSITE" id="PS50850"/>
    </source>
</evidence>
<evidence type="ECO:0000256" key="2">
    <source>
        <dbReference type="ARBA" id="ARBA00022692"/>
    </source>
</evidence>
<dbReference type="RefSeq" id="WP_197352064.1">
    <property type="nucleotide sequence ID" value="NZ_CP048882.1"/>
</dbReference>
<dbReference type="InterPro" id="IPR020846">
    <property type="entry name" value="MFS_dom"/>
</dbReference>
<dbReference type="InterPro" id="IPR036259">
    <property type="entry name" value="MFS_trans_sf"/>
</dbReference>
<feature type="transmembrane region" description="Helical" evidence="6">
    <location>
        <begin position="241"/>
        <end position="258"/>
    </location>
</feature>
<evidence type="ECO:0000313" key="9">
    <source>
        <dbReference type="Proteomes" id="UP000595046"/>
    </source>
</evidence>
<feature type="transmembrane region" description="Helical" evidence="6">
    <location>
        <begin position="278"/>
        <end position="298"/>
    </location>
</feature>
<name>A0A7T1T8D5_9ACTN</name>
<proteinExistence type="predicted"/>
<dbReference type="PROSITE" id="PS50850">
    <property type="entry name" value="MFS"/>
    <property type="match status" value="1"/>
</dbReference>
<comment type="subcellular location">
    <subcellularLocation>
        <location evidence="1">Cell membrane</location>
        <topology evidence="1">Multi-pass membrane protein</topology>
    </subcellularLocation>
</comment>
<accession>A0A7T1T8D5</accession>
<dbReference type="EMBL" id="CP048882">
    <property type="protein sequence ID" value="QPP08269.1"/>
    <property type="molecule type" value="Genomic_DNA"/>
</dbReference>
<feature type="transmembrane region" description="Helical" evidence="6">
    <location>
        <begin position="145"/>
        <end position="166"/>
    </location>
</feature>
<feature type="transmembrane region" description="Helical" evidence="6">
    <location>
        <begin position="335"/>
        <end position="359"/>
    </location>
</feature>